<dbReference type="KEGG" id="jre:108991388"/>
<dbReference type="Gramene" id="Jr11_20440_p1">
    <property type="protein sequence ID" value="cds.Jr11_20440_p1"/>
    <property type="gene ID" value="Jr11_20440"/>
</dbReference>
<dbReference type="PROSITE" id="PS50006">
    <property type="entry name" value="FHA_DOMAIN"/>
    <property type="match status" value="1"/>
</dbReference>
<dbReference type="GO" id="GO:0031011">
    <property type="term" value="C:Ino80 complex"/>
    <property type="evidence" value="ECO:0007669"/>
    <property type="project" value="InterPro"/>
</dbReference>
<dbReference type="InterPro" id="IPR008984">
    <property type="entry name" value="SMAD_FHA_dom_sf"/>
</dbReference>
<dbReference type="SMART" id="SM00240">
    <property type="entry name" value="FHA"/>
    <property type="match status" value="1"/>
</dbReference>
<name>A0A2I4EP40_JUGRE</name>
<dbReference type="InterPro" id="IPR037912">
    <property type="entry name" value="MCRS1"/>
</dbReference>
<dbReference type="InterPro" id="IPR000253">
    <property type="entry name" value="FHA_dom"/>
</dbReference>
<dbReference type="Gene3D" id="2.60.200.20">
    <property type="match status" value="1"/>
</dbReference>
<dbReference type="AlphaFoldDB" id="A0A2I4EP40"/>
<accession>A0A2I4EP40</accession>
<evidence type="ECO:0000256" key="1">
    <source>
        <dbReference type="SAM" id="MobiDB-lite"/>
    </source>
</evidence>
<dbReference type="GO" id="GO:0044545">
    <property type="term" value="C:NSL complex"/>
    <property type="evidence" value="ECO:0000318"/>
    <property type="project" value="GO_Central"/>
</dbReference>
<sequence length="907" mass="98927">MGALAPASSWNPEDDLLLKNAVEAGASLESLAKGAVQFSRRFTVRELQDRWHSLLFDPVISAEASARMIEIERSATTLPSKFNRFGNSKETKSICGKRKVGSVRSCYYALRKRICNEPFNSMDLSFLVAPGNGNYIGNGDEPLSGDCMSGDPISDNFGLQGPNLDVMHPVFQQNLMDGGTAIGSTAAAAHAFHPGLRQPGEEDFHIGQDTIHEETPHTFDKIINFIGKSSGAEELGQPEQFPGHILFKSDDLGMEPSSTIDRTDNDRGNICSDFEGNQGFNSPMLECDASFHSLGFSSPLHGLPLWRTVESIAEPSMGVDPGLGEKNLHSGDGFELPDDDEARNATTSVYDGHLDCKLKAEMPCDNLKGLTSAEGYLEELSNSLLDFTNEEELLFMDVDGKDVIDKSYFDGLSSLLLNSPSDAGQDHTPSATEPQASVVQETYFKNPSIACPGELEDNMGSQCDVGHVVQDSGAQMLSSSLPLNSEFSDPSEGVICCILNTEDPEIPCNDDFNPPNRFSPSSGTFVAQQSSQEANNPISSTVNDMSSGQRTREKGLVSTQRGGKKRGEFHSCSMMICSHVSTEMGLKNPIGDGVKFELSYSDYAHVASKGGGSKQINSSSLSTDALRPTIPKEENAEVPPTKHLSDNQMDSFIKGPSLCSDSFRGCTRANANRVKQELDAPAAIQDYQSTQTESGPLDIAEPVEMPPISDQEGLPIESDDEVPHYSDIEAMILDMDLDPEDQDLYSSEEVARYQHEKTKRAIVRLEQGAHSCMQRAIASHGAFAILYGRFSKHYIKKSEVLLGRASEDVTVDIDLGMEGRINKISRRQAIIKMDKAGSFHLKNLGKCSMSVNNKEVGPGQSLPLITSCLIEIRGMPFVFDMNQDQVQQYLNNITKYNHTQEHQPCGS</sequence>
<dbReference type="Pfam" id="PF00498">
    <property type="entry name" value="FHA"/>
    <property type="match status" value="1"/>
</dbReference>
<evidence type="ECO:0000313" key="2">
    <source>
        <dbReference type="Proteomes" id="UP000235220"/>
    </source>
</evidence>
<dbReference type="FunFam" id="2.60.200.20:FF:000052">
    <property type="entry name" value="Microspherule protein 1"/>
    <property type="match status" value="1"/>
</dbReference>
<dbReference type="GO" id="GO:0002151">
    <property type="term" value="F:G-quadruplex RNA binding"/>
    <property type="evidence" value="ECO:0007669"/>
    <property type="project" value="InterPro"/>
</dbReference>
<reference evidence="3" key="1">
    <citation type="submission" date="2025-08" db="UniProtKB">
        <authorList>
            <consortium name="RefSeq"/>
        </authorList>
    </citation>
    <scope>IDENTIFICATION</scope>
    <source>
        <tissue evidence="3">Leaves</tissue>
    </source>
</reference>
<dbReference type="Proteomes" id="UP000235220">
    <property type="component" value="Chromosome 11"/>
</dbReference>
<dbReference type="GeneID" id="108991388"/>
<dbReference type="PANTHER" id="PTHR13233:SF0">
    <property type="entry name" value="MICROSPHERULE PROTEIN 1"/>
    <property type="match status" value="1"/>
</dbReference>
<gene>
    <name evidence="3" type="primary">LOC108991388</name>
</gene>
<dbReference type="GO" id="GO:0045944">
    <property type="term" value="P:positive regulation of transcription by RNA polymerase II"/>
    <property type="evidence" value="ECO:0000318"/>
    <property type="project" value="GO_Central"/>
</dbReference>
<proteinExistence type="predicted"/>
<dbReference type="OrthoDB" id="10262769at2759"/>
<feature type="region of interest" description="Disordered" evidence="1">
    <location>
        <begin position="521"/>
        <end position="565"/>
    </location>
</feature>
<protein>
    <submittedName>
        <fullName evidence="3">Uncharacterized protein LOC108991388</fullName>
    </submittedName>
</protein>
<dbReference type="RefSeq" id="XP_018821166.2">
    <property type="nucleotide sequence ID" value="XM_018965621.2"/>
</dbReference>
<feature type="compositionally biased region" description="Polar residues" evidence="1">
    <location>
        <begin position="521"/>
        <end position="549"/>
    </location>
</feature>
<dbReference type="CDD" id="cd22687">
    <property type="entry name" value="FHA_MCRS1"/>
    <property type="match status" value="1"/>
</dbReference>
<dbReference type="FunCoup" id="A0A2I4EP40">
    <property type="interactions" value="4351"/>
</dbReference>
<dbReference type="GO" id="GO:0071339">
    <property type="term" value="C:MLL1 complex"/>
    <property type="evidence" value="ECO:0007669"/>
    <property type="project" value="InterPro"/>
</dbReference>
<dbReference type="InterPro" id="IPR025999">
    <property type="entry name" value="MCRS_N"/>
</dbReference>
<dbReference type="SUPFAM" id="SSF49879">
    <property type="entry name" value="SMAD/FHA domain"/>
    <property type="match status" value="1"/>
</dbReference>
<keyword evidence="2" id="KW-1185">Reference proteome</keyword>
<evidence type="ECO:0000313" key="3">
    <source>
        <dbReference type="RefSeq" id="XP_018821166.2"/>
    </source>
</evidence>
<dbReference type="Pfam" id="PF13325">
    <property type="entry name" value="MCRS_N"/>
    <property type="match status" value="1"/>
</dbReference>
<organism evidence="2 3">
    <name type="scientific">Juglans regia</name>
    <name type="common">English walnut</name>
    <dbReference type="NCBI Taxonomy" id="51240"/>
    <lineage>
        <taxon>Eukaryota</taxon>
        <taxon>Viridiplantae</taxon>
        <taxon>Streptophyta</taxon>
        <taxon>Embryophyta</taxon>
        <taxon>Tracheophyta</taxon>
        <taxon>Spermatophyta</taxon>
        <taxon>Magnoliopsida</taxon>
        <taxon>eudicotyledons</taxon>
        <taxon>Gunneridae</taxon>
        <taxon>Pentapetalae</taxon>
        <taxon>rosids</taxon>
        <taxon>fabids</taxon>
        <taxon>Fagales</taxon>
        <taxon>Juglandaceae</taxon>
        <taxon>Juglans</taxon>
    </lineage>
</organism>
<dbReference type="STRING" id="51240.A0A2I4EP40"/>
<dbReference type="PANTHER" id="PTHR13233">
    <property type="entry name" value="MICROSPHERULE PROTEIN 1"/>
    <property type="match status" value="1"/>
</dbReference>